<dbReference type="SUPFAM" id="SSF47413">
    <property type="entry name" value="lambda repressor-like DNA-binding domains"/>
    <property type="match status" value="1"/>
</dbReference>
<sequence length="167" mass="18045">MSDPKMTDAARMLHGEALRAFRKRMKLTLSEVGRVIGHSHGYVSRIETGQRTLSHKHVLRLANATGAEISEILPAHSPLLSDLGVGGFGNAWGGTQMIRPIAPVDQLTQDDLVAMREQLLDLLGEVDQALGTQTPEQAKVSEAVRALLVDDQTESAVPSEMLENVAS</sequence>
<dbReference type="RefSeq" id="WP_200338804.1">
    <property type="nucleotide sequence ID" value="NZ_NRRL01000001.1"/>
</dbReference>
<name>A0ABS1D8P4_9PROT</name>
<gene>
    <name evidence="2" type="ORF">CKO28_01630</name>
</gene>
<dbReference type="EMBL" id="NRRL01000001">
    <property type="protein sequence ID" value="MBK1666745.1"/>
    <property type="molecule type" value="Genomic_DNA"/>
</dbReference>
<dbReference type="InterPro" id="IPR010982">
    <property type="entry name" value="Lambda_DNA-bd_dom_sf"/>
</dbReference>
<evidence type="ECO:0000313" key="2">
    <source>
        <dbReference type="EMBL" id="MBK1666745.1"/>
    </source>
</evidence>
<feature type="domain" description="HTH cro/C1-type" evidence="1">
    <location>
        <begin position="18"/>
        <end position="72"/>
    </location>
</feature>
<comment type="caution">
    <text evidence="2">The sequence shown here is derived from an EMBL/GenBank/DDBJ whole genome shotgun (WGS) entry which is preliminary data.</text>
</comment>
<organism evidence="2 3">
    <name type="scientific">Rhodovibrio sodomensis</name>
    <dbReference type="NCBI Taxonomy" id="1088"/>
    <lineage>
        <taxon>Bacteria</taxon>
        <taxon>Pseudomonadati</taxon>
        <taxon>Pseudomonadota</taxon>
        <taxon>Alphaproteobacteria</taxon>
        <taxon>Rhodospirillales</taxon>
        <taxon>Rhodovibrionaceae</taxon>
        <taxon>Rhodovibrio</taxon>
    </lineage>
</organism>
<dbReference type="PROSITE" id="PS50943">
    <property type="entry name" value="HTH_CROC1"/>
    <property type="match status" value="1"/>
</dbReference>
<reference evidence="2 3" key="1">
    <citation type="journal article" date="2020" name="Microorganisms">
        <title>Osmotic Adaptation and Compatible Solute Biosynthesis of Phototrophic Bacteria as Revealed from Genome Analyses.</title>
        <authorList>
            <person name="Imhoff J.F."/>
            <person name="Rahn T."/>
            <person name="Kunzel S."/>
            <person name="Keller A."/>
            <person name="Neulinger S.C."/>
        </authorList>
    </citation>
    <scope>NUCLEOTIDE SEQUENCE [LARGE SCALE GENOMIC DNA]</scope>
    <source>
        <strain evidence="2 3">DSM 9895</strain>
    </source>
</reference>
<protein>
    <recommendedName>
        <fullName evidence="1">HTH cro/C1-type domain-containing protein</fullName>
    </recommendedName>
</protein>
<proteinExistence type="predicted"/>
<dbReference type="SMART" id="SM00530">
    <property type="entry name" value="HTH_XRE"/>
    <property type="match status" value="1"/>
</dbReference>
<evidence type="ECO:0000313" key="3">
    <source>
        <dbReference type="Proteomes" id="UP001296873"/>
    </source>
</evidence>
<dbReference type="Gene3D" id="1.10.260.40">
    <property type="entry name" value="lambda repressor-like DNA-binding domains"/>
    <property type="match status" value="1"/>
</dbReference>
<keyword evidence="3" id="KW-1185">Reference proteome</keyword>
<dbReference type="Proteomes" id="UP001296873">
    <property type="component" value="Unassembled WGS sequence"/>
</dbReference>
<evidence type="ECO:0000259" key="1">
    <source>
        <dbReference type="PROSITE" id="PS50943"/>
    </source>
</evidence>
<dbReference type="Pfam" id="PF01381">
    <property type="entry name" value="HTH_3"/>
    <property type="match status" value="1"/>
</dbReference>
<accession>A0ABS1D8P4</accession>
<dbReference type="InterPro" id="IPR001387">
    <property type="entry name" value="Cro/C1-type_HTH"/>
</dbReference>
<dbReference type="CDD" id="cd00093">
    <property type="entry name" value="HTH_XRE"/>
    <property type="match status" value="1"/>
</dbReference>